<dbReference type="GO" id="GO:0005319">
    <property type="term" value="F:lipid transporter activity"/>
    <property type="evidence" value="ECO:0007669"/>
    <property type="project" value="TreeGrafter"/>
</dbReference>
<dbReference type="GO" id="GO:0005543">
    <property type="term" value="F:phospholipid binding"/>
    <property type="evidence" value="ECO:0007669"/>
    <property type="project" value="TreeGrafter"/>
</dbReference>
<dbReference type="OrthoDB" id="1924069at2759"/>
<dbReference type="EMBL" id="JAEHOC010000021">
    <property type="protein sequence ID" value="KAG2432436.1"/>
    <property type="molecule type" value="Genomic_DNA"/>
</dbReference>
<reference evidence="3" key="1">
    <citation type="journal article" date="2020" name="bioRxiv">
        <title>Comparative genomics of Chlamydomonas.</title>
        <authorList>
            <person name="Craig R.J."/>
            <person name="Hasan A.R."/>
            <person name="Ness R.W."/>
            <person name="Keightley P.D."/>
        </authorList>
    </citation>
    <scope>NUCLEOTIDE SEQUENCE</scope>
    <source>
        <strain evidence="3">SAG 7.73</strain>
    </source>
</reference>
<gene>
    <name evidence="3" type="ORF">HXX76_008782</name>
</gene>
<feature type="compositionally biased region" description="Low complexity" evidence="1">
    <location>
        <begin position="288"/>
        <end position="311"/>
    </location>
</feature>
<evidence type="ECO:0000259" key="2">
    <source>
        <dbReference type="Pfam" id="PF02470"/>
    </source>
</evidence>
<feature type="compositionally biased region" description="Low complexity" evidence="1">
    <location>
        <begin position="26"/>
        <end position="37"/>
    </location>
</feature>
<dbReference type="PANTHER" id="PTHR34675">
    <property type="entry name" value="PROTEIN TRIGALACTOSYLDIACYLGLYCEROL 2, CHLOROPLASTIC"/>
    <property type="match status" value="1"/>
</dbReference>
<feature type="domain" description="Mce/MlaD" evidence="2">
    <location>
        <begin position="189"/>
        <end position="263"/>
    </location>
</feature>
<organism evidence="3 4">
    <name type="scientific">Chlamydomonas incerta</name>
    <dbReference type="NCBI Taxonomy" id="51695"/>
    <lineage>
        <taxon>Eukaryota</taxon>
        <taxon>Viridiplantae</taxon>
        <taxon>Chlorophyta</taxon>
        <taxon>core chlorophytes</taxon>
        <taxon>Chlorophyceae</taxon>
        <taxon>CS clade</taxon>
        <taxon>Chlamydomonadales</taxon>
        <taxon>Chlamydomonadaceae</taxon>
        <taxon>Chlamydomonas</taxon>
    </lineage>
</organism>
<feature type="compositionally biased region" description="Polar residues" evidence="1">
    <location>
        <begin position="115"/>
        <end position="125"/>
    </location>
</feature>
<dbReference type="AlphaFoldDB" id="A0A835SV73"/>
<dbReference type="InterPro" id="IPR039342">
    <property type="entry name" value="TGD2-like"/>
</dbReference>
<evidence type="ECO:0000313" key="3">
    <source>
        <dbReference type="EMBL" id="KAG2432436.1"/>
    </source>
</evidence>
<evidence type="ECO:0000256" key="1">
    <source>
        <dbReference type="SAM" id="MobiDB-lite"/>
    </source>
</evidence>
<feature type="compositionally biased region" description="Basic and acidic residues" evidence="1">
    <location>
        <begin position="315"/>
        <end position="326"/>
    </location>
</feature>
<dbReference type="GO" id="GO:0009706">
    <property type="term" value="C:chloroplast inner membrane"/>
    <property type="evidence" value="ECO:0007669"/>
    <property type="project" value="TreeGrafter"/>
</dbReference>
<feature type="region of interest" description="Disordered" evidence="1">
    <location>
        <begin position="1"/>
        <end position="136"/>
    </location>
</feature>
<protein>
    <recommendedName>
        <fullName evidence="2">Mce/MlaD domain-containing protein</fullName>
    </recommendedName>
</protein>
<evidence type="ECO:0000313" key="4">
    <source>
        <dbReference type="Proteomes" id="UP000650467"/>
    </source>
</evidence>
<proteinExistence type="predicted"/>
<keyword evidence="4" id="KW-1185">Reference proteome</keyword>
<feature type="compositionally biased region" description="Low complexity" evidence="1">
    <location>
        <begin position="50"/>
        <end position="77"/>
    </location>
</feature>
<dbReference type="Proteomes" id="UP000650467">
    <property type="component" value="Unassembled WGS sequence"/>
</dbReference>
<name>A0A835SV73_CHLIN</name>
<accession>A0A835SV73</accession>
<sequence length="401" mass="39805">MPLRATWAPAGPRTGALVPAPSRPFGSARGCRAAAEGSGSGSGDNGGHPPGSASTSSHAHSSTGASASAGTSSNGPPGSAGHGASGAHGRSNPPHIQPPHPAPHHPHHQPGATVASEQGGATASQDGGVGGSTDAAAHKGLVHSGSRASFKNVMNRAYTGEMLFVLGGSLIGAALCHWTVGTSLRRFNPYSFHLALPTASGVVTGTPLRMKGVPMGSVLTVKPRLDHVEVEVEVNEVKTIIPRNAKVELTQSGMIPAAAIDISIPEGVSAEVLAAMVAARQQQQQQQQAAAGGTAGSSSGTGSEAAAASGAKGEGGGKEGGKEAAVKKAKRGAAKPVKLASPKDVAACQLQGVLVCHGDKLDGLQGGSMDELMAHMLKQLRQGEPELATGGTVPGRGPMQG</sequence>
<dbReference type="InterPro" id="IPR003399">
    <property type="entry name" value="Mce/MlaD"/>
</dbReference>
<feature type="region of interest" description="Disordered" evidence="1">
    <location>
        <begin position="288"/>
        <end position="327"/>
    </location>
</feature>
<dbReference type="Pfam" id="PF02470">
    <property type="entry name" value="MlaD"/>
    <property type="match status" value="1"/>
</dbReference>
<comment type="caution">
    <text evidence="3">The sequence shown here is derived from an EMBL/GenBank/DDBJ whole genome shotgun (WGS) entry which is preliminary data.</text>
</comment>
<dbReference type="PANTHER" id="PTHR34675:SF1">
    <property type="entry name" value="PROTEIN TRIGALACTOSYLDIACYLGLYCEROL 2, CHLOROPLASTIC"/>
    <property type="match status" value="1"/>
</dbReference>
<feature type="compositionally biased region" description="Gly residues" evidence="1">
    <location>
        <begin position="38"/>
        <end position="49"/>
    </location>
</feature>